<feature type="region of interest" description="Disordered" evidence="7">
    <location>
        <begin position="87"/>
        <end position="114"/>
    </location>
</feature>
<evidence type="ECO:0000313" key="9">
    <source>
        <dbReference type="EMBL" id="GAA0172493.1"/>
    </source>
</evidence>
<dbReference type="PROSITE" id="PS50811">
    <property type="entry name" value="WRKY"/>
    <property type="match status" value="2"/>
</dbReference>
<accession>A0AAV3R971</accession>
<evidence type="ECO:0000256" key="5">
    <source>
        <dbReference type="ARBA" id="ARBA00023163"/>
    </source>
</evidence>
<dbReference type="EMBL" id="BAABME010025651">
    <property type="protein sequence ID" value="GAA0172493.1"/>
    <property type="molecule type" value="Genomic_DNA"/>
</dbReference>
<reference evidence="9 10" key="1">
    <citation type="submission" date="2024-01" db="EMBL/GenBank/DDBJ databases">
        <title>The complete chloroplast genome sequence of Lithospermum erythrorhizon: insights into the phylogenetic relationship among Boraginaceae species and the maternal lineages of purple gromwells.</title>
        <authorList>
            <person name="Okada T."/>
            <person name="Watanabe K."/>
        </authorList>
    </citation>
    <scope>NUCLEOTIDE SEQUENCE [LARGE SCALE GENOMIC DNA]</scope>
</reference>
<dbReference type="SUPFAM" id="SSF118290">
    <property type="entry name" value="WRKY DNA-binding domain"/>
    <property type="match status" value="2"/>
</dbReference>
<feature type="region of interest" description="Disordered" evidence="7">
    <location>
        <begin position="145"/>
        <end position="174"/>
    </location>
</feature>
<dbReference type="GO" id="GO:0043565">
    <property type="term" value="F:sequence-specific DNA binding"/>
    <property type="evidence" value="ECO:0007669"/>
    <property type="project" value="InterPro"/>
</dbReference>
<evidence type="ECO:0000256" key="1">
    <source>
        <dbReference type="ARBA" id="ARBA00004123"/>
    </source>
</evidence>
<dbReference type="Proteomes" id="UP001454036">
    <property type="component" value="Unassembled WGS sequence"/>
</dbReference>
<gene>
    <name evidence="9" type="ORF">LIER_41345</name>
</gene>
<dbReference type="GO" id="GO:0005634">
    <property type="term" value="C:nucleus"/>
    <property type="evidence" value="ECO:0007669"/>
    <property type="project" value="UniProtKB-SubCell"/>
</dbReference>
<dbReference type="InterPro" id="IPR003657">
    <property type="entry name" value="WRKY_dom"/>
</dbReference>
<keyword evidence="3" id="KW-0805">Transcription regulation</keyword>
<keyword evidence="6" id="KW-0539">Nucleus</keyword>
<dbReference type="PANTHER" id="PTHR31221:SF150">
    <property type="entry name" value="WRKY TRANSCRIPTION FACTOR 32-RELATED"/>
    <property type="match status" value="1"/>
</dbReference>
<dbReference type="AlphaFoldDB" id="A0AAV3R971"/>
<keyword evidence="5" id="KW-0804">Transcription</keyword>
<dbReference type="InterPro" id="IPR044810">
    <property type="entry name" value="WRKY_plant"/>
</dbReference>
<feature type="compositionally biased region" description="Polar residues" evidence="7">
    <location>
        <begin position="226"/>
        <end position="247"/>
    </location>
</feature>
<dbReference type="PANTHER" id="PTHR31221">
    <property type="entry name" value="WRKY TRANSCRIPTION FACTOR PROTEIN 1-RELATED"/>
    <property type="match status" value="1"/>
</dbReference>
<feature type="domain" description="WRKY" evidence="8">
    <location>
        <begin position="147"/>
        <end position="211"/>
    </location>
</feature>
<evidence type="ECO:0000256" key="4">
    <source>
        <dbReference type="ARBA" id="ARBA00023125"/>
    </source>
</evidence>
<proteinExistence type="predicted"/>
<dbReference type="Pfam" id="PF03106">
    <property type="entry name" value="WRKY"/>
    <property type="match status" value="2"/>
</dbReference>
<feature type="compositionally biased region" description="Basic and acidic residues" evidence="7">
    <location>
        <begin position="262"/>
        <end position="273"/>
    </location>
</feature>
<comment type="subcellular location">
    <subcellularLocation>
        <location evidence="1">Nucleus</location>
    </subcellularLocation>
</comment>
<name>A0AAV3R971_LITER</name>
<feature type="compositionally biased region" description="Basic and acidic residues" evidence="7">
    <location>
        <begin position="1"/>
        <end position="12"/>
    </location>
</feature>
<dbReference type="SMART" id="SM00774">
    <property type="entry name" value="WRKY"/>
    <property type="match status" value="2"/>
</dbReference>
<dbReference type="FunFam" id="2.20.25.80:FF:000006">
    <property type="entry name" value="WRKY transcription factor"/>
    <property type="match status" value="1"/>
</dbReference>
<sequence length="444" mass="48784">MKHKSDGARDEVSEPENPNQNLVTIASFNDADSDLDSPHHLSDVPIKYSLSPLEVLVAIKDHIFHNHHNTLDSIPDQAAQVENEGLLHSNDSSLPDISTPSATRSMSSSTSTSHQYLSVAGNKVLTGVLGKEKQNPVNHNSLSIVPVSKKTSPDGYNWRKYGEKKLKSPKGSRSYYRCTHCNCYAKKIECSDRNNHVIDTIYKSQHNHDPPNKVSPSPKIGPPTINGHSKTSNSSTGPNNAVASISLKTYAERRSSASSSKEQCRDGSDDKSEINVVDDDSDTDTDTDTDTDEVELRKRLKRRSDPDYTKALSKGGKKPKLIVRAAGDVISGDGYRWRKYGQKMVKGNPHPRNYYRCTSAGCPVRKQIERAVDDPIAAIITYKGVHDHDMPIPKTRQSLPSALIAGTDVGSPVPLSSLQVKSVNNCRIKYPQPNGSGHSRQSEE</sequence>
<evidence type="ECO:0000256" key="2">
    <source>
        <dbReference type="ARBA" id="ARBA00022737"/>
    </source>
</evidence>
<feature type="compositionally biased region" description="Acidic residues" evidence="7">
    <location>
        <begin position="276"/>
        <end position="293"/>
    </location>
</feature>
<evidence type="ECO:0000259" key="8">
    <source>
        <dbReference type="PROSITE" id="PS50811"/>
    </source>
</evidence>
<feature type="domain" description="WRKY" evidence="8">
    <location>
        <begin position="326"/>
        <end position="391"/>
    </location>
</feature>
<feature type="compositionally biased region" description="Low complexity" evidence="7">
    <location>
        <begin position="98"/>
        <end position="113"/>
    </location>
</feature>
<organism evidence="9 10">
    <name type="scientific">Lithospermum erythrorhizon</name>
    <name type="common">Purple gromwell</name>
    <name type="synonym">Lithospermum officinale var. erythrorhizon</name>
    <dbReference type="NCBI Taxonomy" id="34254"/>
    <lineage>
        <taxon>Eukaryota</taxon>
        <taxon>Viridiplantae</taxon>
        <taxon>Streptophyta</taxon>
        <taxon>Embryophyta</taxon>
        <taxon>Tracheophyta</taxon>
        <taxon>Spermatophyta</taxon>
        <taxon>Magnoliopsida</taxon>
        <taxon>eudicotyledons</taxon>
        <taxon>Gunneridae</taxon>
        <taxon>Pentapetalae</taxon>
        <taxon>asterids</taxon>
        <taxon>lamiids</taxon>
        <taxon>Boraginales</taxon>
        <taxon>Boraginaceae</taxon>
        <taxon>Boraginoideae</taxon>
        <taxon>Lithospermeae</taxon>
        <taxon>Lithospermum</taxon>
    </lineage>
</organism>
<feature type="region of interest" description="Disordered" evidence="7">
    <location>
        <begin position="1"/>
        <end position="21"/>
    </location>
</feature>
<dbReference type="GO" id="GO:0003700">
    <property type="term" value="F:DNA-binding transcription factor activity"/>
    <property type="evidence" value="ECO:0007669"/>
    <property type="project" value="InterPro"/>
</dbReference>
<evidence type="ECO:0000256" key="7">
    <source>
        <dbReference type="SAM" id="MobiDB-lite"/>
    </source>
</evidence>
<keyword evidence="2" id="KW-0677">Repeat</keyword>
<dbReference type="InterPro" id="IPR036576">
    <property type="entry name" value="WRKY_dom_sf"/>
</dbReference>
<protein>
    <submittedName>
        <fullName evidence="9">DNA-binding transcription factor</fullName>
    </submittedName>
</protein>
<keyword evidence="10" id="KW-1185">Reference proteome</keyword>
<evidence type="ECO:0000256" key="6">
    <source>
        <dbReference type="ARBA" id="ARBA00023242"/>
    </source>
</evidence>
<dbReference type="Gene3D" id="2.20.25.80">
    <property type="entry name" value="WRKY domain"/>
    <property type="match status" value="2"/>
</dbReference>
<evidence type="ECO:0000313" key="10">
    <source>
        <dbReference type="Proteomes" id="UP001454036"/>
    </source>
</evidence>
<feature type="region of interest" description="Disordered" evidence="7">
    <location>
        <begin position="203"/>
        <end position="295"/>
    </location>
</feature>
<evidence type="ECO:0000256" key="3">
    <source>
        <dbReference type="ARBA" id="ARBA00023015"/>
    </source>
</evidence>
<comment type="caution">
    <text evidence="9">The sequence shown here is derived from an EMBL/GenBank/DDBJ whole genome shotgun (WGS) entry which is preliminary data.</text>
</comment>
<keyword evidence="4 9" id="KW-0238">DNA-binding</keyword>